<organism evidence="3 4">
    <name type="scientific">Stylonychia lemnae</name>
    <name type="common">Ciliate</name>
    <dbReference type="NCBI Taxonomy" id="5949"/>
    <lineage>
        <taxon>Eukaryota</taxon>
        <taxon>Sar</taxon>
        <taxon>Alveolata</taxon>
        <taxon>Ciliophora</taxon>
        <taxon>Intramacronucleata</taxon>
        <taxon>Spirotrichea</taxon>
        <taxon>Stichotrichia</taxon>
        <taxon>Sporadotrichida</taxon>
        <taxon>Oxytrichidae</taxon>
        <taxon>Stylonychinae</taxon>
        <taxon>Stylonychia</taxon>
    </lineage>
</organism>
<dbReference type="AlphaFoldDB" id="A0A078AP02"/>
<feature type="compositionally biased region" description="Polar residues" evidence="1">
    <location>
        <begin position="499"/>
        <end position="508"/>
    </location>
</feature>
<evidence type="ECO:0000256" key="1">
    <source>
        <dbReference type="SAM" id="MobiDB-lite"/>
    </source>
</evidence>
<proteinExistence type="predicted"/>
<dbReference type="InterPro" id="IPR000315">
    <property type="entry name" value="Znf_B-box"/>
</dbReference>
<dbReference type="GO" id="GO:0008270">
    <property type="term" value="F:zinc ion binding"/>
    <property type="evidence" value="ECO:0007669"/>
    <property type="project" value="InterPro"/>
</dbReference>
<protein>
    <submittedName>
        <fullName evidence="3">Kelch motif family protein</fullName>
    </submittedName>
</protein>
<feature type="compositionally biased region" description="Basic residues" evidence="1">
    <location>
        <begin position="509"/>
        <end position="524"/>
    </location>
</feature>
<evidence type="ECO:0000313" key="3">
    <source>
        <dbReference type="EMBL" id="CDW83042.1"/>
    </source>
</evidence>
<sequence length="791" mass="91562">MDMIKSIDSNTQSNYIKFFPQSKQSEEELCQNHNKKLEAYCLEDQMLLCIDCIINTNLRSDNNEKYQNQRNLQNNHHSHTLVSIEQGVSHQLILMEQQAEQIQNELQPIVQQDRQRVSIIQRQIKSHYDLISINIKNFFDQIRKKLDNQQRKLQIQLSDKLSILENQLTDIDSDIDANTIYQEEYLSHQRKIIFLADEEQLTFLSNTKKLAKLYQRIRGYFEPENYRGIHSLIDQDPIHMLPNFNYEKEQNEIVKLINENNKPRSVSPVSNIYNSVTNLSKQTSKMFSNRQSFNRKSFIHHPIYTSKDQTSAKTNKNQLSTTKIMSPEETLMHLLSDDKRDRLESSIPKNPIQPFNIKQSLTSIQFTQASQKQSNPNKVQNQQSSQNLSRYLNQKDRDTSYISKNSQSVIKSTQKSTIYKKMMIKTSREINQPQHSMITLGISSSNLKKSTKVKNKFNKSPNLNSFLSEKKVNDQNQSQNYATGKLQKTQQILSRLSLHHTSQQAQQSNKKRKSQGINKAKKSLGSKLATNENQISIRKDFKNVQSPRLNGQTGQTFITNNGNTSILTQNPLLSQLSIESPSNEPNKSLAPHEAAVSYQTFSLQEKTQSQAYQMKINRNPFKSLQINIPENKRGQNKFYAQQIDCKNLIESTEGMSNPNQVETQFEDINFTYNTHTNQSKQSQNLASNDEGGMANEISDEISSDLEEESINKIKHENINFRTYQCRVNNDRASVQWSYQNSEMVSGNQDDSDSSQQIYQKENTLIQDYFAQDQAQDITNSYQPQNETSYNL</sequence>
<gene>
    <name evidence="3" type="primary">Contig7195.g7702</name>
    <name evidence="3" type="ORF">STYLEM_12081</name>
</gene>
<dbReference type="InParanoid" id="A0A078AP02"/>
<evidence type="ECO:0000313" key="4">
    <source>
        <dbReference type="Proteomes" id="UP000039865"/>
    </source>
</evidence>
<dbReference type="Pfam" id="PF00643">
    <property type="entry name" value="zf-B_box"/>
    <property type="match status" value="1"/>
</dbReference>
<dbReference type="Gene3D" id="3.30.160.60">
    <property type="entry name" value="Classic Zinc Finger"/>
    <property type="match status" value="1"/>
</dbReference>
<dbReference type="EMBL" id="CCKQ01011471">
    <property type="protein sequence ID" value="CDW83042.1"/>
    <property type="molecule type" value="Genomic_DNA"/>
</dbReference>
<evidence type="ECO:0000259" key="2">
    <source>
        <dbReference type="Pfam" id="PF00643"/>
    </source>
</evidence>
<feature type="region of interest" description="Disordered" evidence="1">
    <location>
        <begin position="499"/>
        <end position="531"/>
    </location>
</feature>
<reference evidence="3 4" key="1">
    <citation type="submission" date="2014-06" db="EMBL/GenBank/DDBJ databases">
        <authorList>
            <person name="Swart Estienne"/>
        </authorList>
    </citation>
    <scope>NUCLEOTIDE SEQUENCE [LARGE SCALE GENOMIC DNA]</scope>
    <source>
        <strain evidence="3 4">130c</strain>
    </source>
</reference>
<feature type="domain" description="B box-type" evidence="2">
    <location>
        <begin position="26"/>
        <end position="53"/>
    </location>
</feature>
<dbReference type="CDD" id="cd19769">
    <property type="entry name" value="Bbox2_TRIM16-like"/>
    <property type="match status" value="1"/>
</dbReference>
<dbReference type="Proteomes" id="UP000039865">
    <property type="component" value="Unassembled WGS sequence"/>
</dbReference>
<accession>A0A078AP02</accession>
<dbReference type="SUPFAM" id="SSF57845">
    <property type="entry name" value="B-box zinc-binding domain"/>
    <property type="match status" value="1"/>
</dbReference>
<keyword evidence="4" id="KW-1185">Reference proteome</keyword>
<name>A0A078AP02_STYLE</name>